<dbReference type="InParanoid" id="A0A7N2LW93"/>
<sequence length="208" mass="23802">MAMKELHMAALAYYNNSNGDLQNKAWDFFNSMDSNGDGRVSYEEFIHFFGQYGYNWEDSNFYHSLDRDHDGLLDFWEVLTLYYILKTRSVRCQCCSACQFGLYFTCVTCFHSARHTFDICIGCYSAQTYRRQHDHDVFLDSYVLLRSKKGPPPGLPDLNQALIPVQPNVVINAPERPRWWTALTALESAIAVISIGSSISSLLSCSIM</sequence>
<evidence type="ECO:0000256" key="1">
    <source>
        <dbReference type="ARBA" id="ARBA00022837"/>
    </source>
</evidence>
<evidence type="ECO:0000313" key="4">
    <source>
        <dbReference type="Proteomes" id="UP000594261"/>
    </source>
</evidence>
<reference evidence="3 4" key="1">
    <citation type="journal article" date="2016" name="G3 (Bethesda)">
        <title>First Draft Assembly and Annotation of the Genome of a California Endemic Oak Quercus lobata Nee (Fagaceae).</title>
        <authorList>
            <person name="Sork V.L."/>
            <person name="Fitz-Gibbon S.T."/>
            <person name="Puiu D."/>
            <person name="Crepeau M."/>
            <person name="Gugger P.F."/>
            <person name="Sherman R."/>
            <person name="Stevens K."/>
            <person name="Langley C.H."/>
            <person name="Pellegrini M."/>
            <person name="Salzberg S.L."/>
        </authorList>
    </citation>
    <scope>NUCLEOTIDE SEQUENCE [LARGE SCALE GENOMIC DNA]</scope>
    <source>
        <strain evidence="3 4">cv. SW786</strain>
    </source>
</reference>
<dbReference type="CDD" id="cd00051">
    <property type="entry name" value="EFh"/>
    <property type="match status" value="1"/>
</dbReference>
<dbReference type="EMBL" id="LRBV02000006">
    <property type="status" value="NOT_ANNOTATED_CDS"/>
    <property type="molecule type" value="Genomic_DNA"/>
</dbReference>
<dbReference type="SUPFAM" id="SSF47473">
    <property type="entry name" value="EF-hand"/>
    <property type="match status" value="1"/>
</dbReference>
<dbReference type="Proteomes" id="UP000594261">
    <property type="component" value="Chromosome 6"/>
</dbReference>
<dbReference type="Gene3D" id="1.10.238.10">
    <property type="entry name" value="EF-hand"/>
    <property type="match status" value="1"/>
</dbReference>
<dbReference type="Gramene" id="QL06p021274:mrna">
    <property type="protein sequence ID" value="QL06p021274:mrna"/>
    <property type="gene ID" value="QL06p021274"/>
</dbReference>
<dbReference type="InterPro" id="IPR002048">
    <property type="entry name" value="EF_hand_dom"/>
</dbReference>
<name>A0A7N2LW93_QUELO</name>
<evidence type="ECO:0000313" key="3">
    <source>
        <dbReference type="EnsemblPlants" id="QL06p021274:mrna"/>
    </source>
</evidence>
<keyword evidence="4" id="KW-1185">Reference proteome</keyword>
<dbReference type="PROSITE" id="PS00018">
    <property type="entry name" value="EF_HAND_1"/>
    <property type="match status" value="2"/>
</dbReference>
<dbReference type="EnsemblPlants" id="QL06p021274:mrna">
    <property type="protein sequence ID" value="QL06p021274:mrna"/>
    <property type="gene ID" value="QL06p021274"/>
</dbReference>
<protein>
    <recommendedName>
        <fullName evidence="2">EF-hand domain-containing protein</fullName>
    </recommendedName>
</protein>
<dbReference type="PROSITE" id="PS50222">
    <property type="entry name" value="EF_HAND_2"/>
    <property type="match status" value="1"/>
</dbReference>
<feature type="domain" description="EF-hand" evidence="2">
    <location>
        <begin position="20"/>
        <end position="55"/>
    </location>
</feature>
<dbReference type="AlphaFoldDB" id="A0A7N2LW93"/>
<proteinExistence type="predicted"/>
<dbReference type="OMA" id="CVECFDG"/>
<dbReference type="Pfam" id="PF13202">
    <property type="entry name" value="EF-hand_5"/>
    <property type="match status" value="1"/>
</dbReference>
<evidence type="ECO:0000259" key="2">
    <source>
        <dbReference type="PROSITE" id="PS50222"/>
    </source>
</evidence>
<dbReference type="InterPro" id="IPR018247">
    <property type="entry name" value="EF_Hand_1_Ca_BS"/>
</dbReference>
<dbReference type="GO" id="GO:0005509">
    <property type="term" value="F:calcium ion binding"/>
    <property type="evidence" value="ECO:0007669"/>
    <property type="project" value="InterPro"/>
</dbReference>
<accession>A0A7N2LW93</accession>
<keyword evidence="1" id="KW-0106">Calcium</keyword>
<reference evidence="3" key="2">
    <citation type="submission" date="2021-01" db="UniProtKB">
        <authorList>
            <consortium name="EnsemblPlants"/>
        </authorList>
    </citation>
    <scope>IDENTIFICATION</scope>
</reference>
<dbReference type="InterPro" id="IPR011992">
    <property type="entry name" value="EF-hand-dom_pair"/>
</dbReference>
<organism evidence="3 4">
    <name type="scientific">Quercus lobata</name>
    <name type="common">Valley oak</name>
    <dbReference type="NCBI Taxonomy" id="97700"/>
    <lineage>
        <taxon>Eukaryota</taxon>
        <taxon>Viridiplantae</taxon>
        <taxon>Streptophyta</taxon>
        <taxon>Embryophyta</taxon>
        <taxon>Tracheophyta</taxon>
        <taxon>Spermatophyta</taxon>
        <taxon>Magnoliopsida</taxon>
        <taxon>eudicotyledons</taxon>
        <taxon>Gunneridae</taxon>
        <taxon>Pentapetalae</taxon>
        <taxon>rosids</taxon>
        <taxon>fabids</taxon>
        <taxon>Fagales</taxon>
        <taxon>Fagaceae</taxon>
        <taxon>Quercus</taxon>
    </lineage>
</organism>